<protein>
    <submittedName>
        <fullName evidence="1">Uncharacterized protein</fullName>
    </submittedName>
</protein>
<dbReference type="Proteomes" id="UP000623681">
    <property type="component" value="Unassembled WGS sequence"/>
</dbReference>
<sequence>MDVQIYENKANIDFTDLNSKLLDYDYYSVKKEEIGIFHINKLEDCIYHIVFYINDEYHTGSKFIGNVNSMPVNIYVNTFLSLNSNKLFIENIHANYNKLIIEFINKLVGLEFIKLEFGTHFYKTIVQRLSKSVIQLDYINDSDAIETVENKLDAIDILNMNTNKIQFVTFIPNLNEYDKVLVSIKNNGVISTTVTIPNKLIKLLNIVVEYIE</sequence>
<reference evidence="1" key="1">
    <citation type="submission" date="2021-01" db="EMBL/GenBank/DDBJ databases">
        <title>Genome public.</title>
        <authorList>
            <person name="Liu C."/>
            <person name="Sun Q."/>
        </authorList>
    </citation>
    <scope>NUCLEOTIDE SEQUENCE</scope>
    <source>
        <strain evidence="1">YIM B02565</strain>
    </source>
</reference>
<proteinExistence type="predicted"/>
<name>A0A937FJY8_9CLOT</name>
<dbReference type="EMBL" id="JAESWA010000029">
    <property type="protein sequence ID" value="MBL4933932.1"/>
    <property type="molecule type" value="Genomic_DNA"/>
</dbReference>
<organism evidence="1 2">
    <name type="scientific">Clostridium paridis</name>
    <dbReference type="NCBI Taxonomy" id="2803863"/>
    <lineage>
        <taxon>Bacteria</taxon>
        <taxon>Bacillati</taxon>
        <taxon>Bacillota</taxon>
        <taxon>Clostridia</taxon>
        <taxon>Eubacteriales</taxon>
        <taxon>Clostridiaceae</taxon>
        <taxon>Clostridium</taxon>
    </lineage>
</organism>
<evidence type="ECO:0000313" key="1">
    <source>
        <dbReference type="EMBL" id="MBL4933932.1"/>
    </source>
</evidence>
<keyword evidence="2" id="KW-1185">Reference proteome</keyword>
<dbReference type="AlphaFoldDB" id="A0A937FJY8"/>
<gene>
    <name evidence="1" type="ORF">JK634_19275</name>
</gene>
<evidence type="ECO:0000313" key="2">
    <source>
        <dbReference type="Proteomes" id="UP000623681"/>
    </source>
</evidence>
<accession>A0A937FJY8</accession>
<comment type="caution">
    <text evidence="1">The sequence shown here is derived from an EMBL/GenBank/DDBJ whole genome shotgun (WGS) entry which is preliminary data.</text>
</comment>
<dbReference type="RefSeq" id="WP_202769394.1">
    <property type="nucleotide sequence ID" value="NZ_JAESWA010000029.1"/>
</dbReference>